<dbReference type="PANTHER" id="PTHR19304">
    <property type="entry name" value="CYCLIC-AMP RESPONSE ELEMENT BINDING PROTEIN"/>
    <property type="match status" value="1"/>
</dbReference>
<evidence type="ECO:0000256" key="7">
    <source>
        <dbReference type="SAM" id="MobiDB-lite"/>
    </source>
</evidence>
<dbReference type="PROSITE" id="PS50157">
    <property type="entry name" value="ZINC_FINGER_C2H2_2"/>
    <property type="match status" value="1"/>
</dbReference>
<keyword evidence="4" id="KW-0539">Nucleus</keyword>
<keyword evidence="5" id="KW-0479">Metal-binding</keyword>
<evidence type="ECO:0000256" key="3">
    <source>
        <dbReference type="ARBA" id="ARBA00023163"/>
    </source>
</evidence>
<evidence type="ECO:0000259" key="8">
    <source>
        <dbReference type="PROSITE" id="PS50157"/>
    </source>
</evidence>
<evidence type="ECO:0000256" key="4">
    <source>
        <dbReference type="ARBA" id="ARBA00023242"/>
    </source>
</evidence>
<dbReference type="Gene3D" id="3.30.160.60">
    <property type="entry name" value="Classic Zinc Finger"/>
    <property type="match status" value="1"/>
</dbReference>
<protein>
    <submittedName>
        <fullName evidence="10">Uncharacterized protein LOC113516490 isoform X1</fullName>
    </submittedName>
</protein>
<dbReference type="InterPro" id="IPR051027">
    <property type="entry name" value="bZIP_transcription_factors"/>
</dbReference>
<feature type="region of interest" description="Disordered" evidence="7">
    <location>
        <begin position="393"/>
        <end position="432"/>
    </location>
</feature>
<sequence>MVEPEKPFACTIADCGMTFTNEDHLHVHTKKHDMVLQLGLEQKAAFVADQTPTPTRFIRNCEEVGLFLDLQSEENPFDEGFKRAMESAKHGLLSMEPAAAVSSTDDLHTPQMVFPMIDHADSALYSATNNQRNITISRSSSDESGVIKEYETTTISKLTNEVTTISRRVEKHDVVDKAHDDTRHTEAIRNKDILNETVSYTNNIIKIRKDLETSKNCHNPVIITTDSVMRDVNNVSKDVSSSEQGKHMGIPPMMSQKSYDFVVDSLTSDICRNEQVVDSKKKPQPTKSTTDSIEEYTVTITLPGGKQIRMKSVDSDSPEKSVPQCNTKEKLKKALTNKLTNIPVIQNVPVTTNLPIAAGTLIPVTILHSNHVNKIPITPLNVINNREIMKPIKRRRIEDGDKKQPGQGDDDDCVVVDSGAQGARRKLSDKDLDSRVAASRRYRQRLKKSMAIQELEIKQLNERNQRLTAENAKLKLLITEHMKNCPNADDLRIIQEKMTFNTSTNI</sequence>
<dbReference type="Proteomes" id="UP001652740">
    <property type="component" value="Unplaced"/>
</dbReference>
<dbReference type="SUPFAM" id="SSF57667">
    <property type="entry name" value="beta-beta-alpha zinc fingers"/>
    <property type="match status" value="1"/>
</dbReference>
<dbReference type="CDD" id="cd14686">
    <property type="entry name" value="bZIP"/>
    <property type="match status" value="1"/>
</dbReference>
<accession>A0ABM3N0J7</accession>
<evidence type="ECO:0000256" key="5">
    <source>
        <dbReference type="PROSITE-ProRule" id="PRU00042"/>
    </source>
</evidence>
<dbReference type="InterPro" id="IPR036236">
    <property type="entry name" value="Znf_C2H2_sf"/>
</dbReference>
<evidence type="ECO:0000313" key="10">
    <source>
        <dbReference type="RefSeq" id="XP_052757113.1"/>
    </source>
</evidence>
<evidence type="ECO:0000256" key="1">
    <source>
        <dbReference type="ARBA" id="ARBA00004123"/>
    </source>
</evidence>
<gene>
    <name evidence="10" type="primary">LOC113516490</name>
</gene>
<keyword evidence="5" id="KW-0863">Zinc-finger</keyword>
<reference evidence="10" key="1">
    <citation type="submission" date="2025-08" db="UniProtKB">
        <authorList>
            <consortium name="RefSeq"/>
        </authorList>
    </citation>
    <scope>IDENTIFICATION</scope>
    <source>
        <tissue evidence="10">Whole larvae</tissue>
    </source>
</reference>
<keyword evidence="2" id="KW-0805">Transcription regulation</keyword>
<keyword evidence="6" id="KW-0175">Coiled coil</keyword>
<feature type="coiled-coil region" evidence="6">
    <location>
        <begin position="443"/>
        <end position="484"/>
    </location>
</feature>
<name>A0ABM3N0J7_GALME</name>
<feature type="domain" description="C2H2-type" evidence="8">
    <location>
        <begin position="8"/>
        <end position="32"/>
    </location>
</feature>
<dbReference type="SMART" id="SM00355">
    <property type="entry name" value="ZnF_C2H2"/>
    <property type="match status" value="1"/>
</dbReference>
<keyword evidence="9" id="KW-1185">Reference proteome</keyword>
<comment type="subcellular location">
    <subcellularLocation>
        <location evidence="1">Nucleus</location>
    </subcellularLocation>
</comment>
<evidence type="ECO:0000313" key="9">
    <source>
        <dbReference type="Proteomes" id="UP001652740"/>
    </source>
</evidence>
<dbReference type="GeneID" id="113516490"/>
<dbReference type="PROSITE" id="PS00028">
    <property type="entry name" value="ZINC_FINGER_C2H2_1"/>
    <property type="match status" value="1"/>
</dbReference>
<proteinExistence type="predicted"/>
<dbReference type="RefSeq" id="XP_052757113.1">
    <property type="nucleotide sequence ID" value="XM_052901153.1"/>
</dbReference>
<evidence type="ECO:0000256" key="2">
    <source>
        <dbReference type="ARBA" id="ARBA00023015"/>
    </source>
</evidence>
<organism evidence="9 10">
    <name type="scientific">Galleria mellonella</name>
    <name type="common">Greater wax moth</name>
    <dbReference type="NCBI Taxonomy" id="7137"/>
    <lineage>
        <taxon>Eukaryota</taxon>
        <taxon>Metazoa</taxon>
        <taxon>Ecdysozoa</taxon>
        <taxon>Arthropoda</taxon>
        <taxon>Hexapoda</taxon>
        <taxon>Insecta</taxon>
        <taxon>Pterygota</taxon>
        <taxon>Neoptera</taxon>
        <taxon>Endopterygota</taxon>
        <taxon>Lepidoptera</taxon>
        <taxon>Glossata</taxon>
        <taxon>Ditrysia</taxon>
        <taxon>Pyraloidea</taxon>
        <taxon>Pyralidae</taxon>
        <taxon>Galleriinae</taxon>
        <taxon>Galleria</taxon>
    </lineage>
</organism>
<dbReference type="InterPro" id="IPR013087">
    <property type="entry name" value="Znf_C2H2_type"/>
</dbReference>
<keyword evidence="3" id="KW-0804">Transcription</keyword>
<keyword evidence="5" id="KW-0862">Zinc</keyword>
<evidence type="ECO:0000256" key="6">
    <source>
        <dbReference type="SAM" id="Coils"/>
    </source>
</evidence>